<dbReference type="RefSeq" id="WP_156806700.1">
    <property type="nucleotide sequence ID" value="NZ_JBHSOJ010000022.1"/>
</dbReference>
<evidence type="ECO:0000313" key="1">
    <source>
        <dbReference type="EMBL" id="MFC5631571.1"/>
    </source>
</evidence>
<proteinExistence type="predicted"/>
<protein>
    <submittedName>
        <fullName evidence="1">Uncharacterized protein</fullName>
    </submittedName>
</protein>
<name>A0ABW0UG08_9STRE</name>
<gene>
    <name evidence="1" type="ORF">ACFPQ3_08295</name>
</gene>
<sequence>MKVNGYIVPAADEKFIEEKVLSKLSYPGGGTAQLTGEVTVTVLAKASVDKVCYVLGSMKERLPFITNPDGSVGFKVTHFSVYVLVYKVVE</sequence>
<reference evidence="2" key="1">
    <citation type="journal article" date="2019" name="Int. J. Syst. Evol. Microbiol.">
        <title>The Global Catalogue of Microorganisms (GCM) 10K type strain sequencing project: providing services to taxonomists for standard genome sequencing and annotation.</title>
        <authorList>
            <consortium name="The Broad Institute Genomics Platform"/>
            <consortium name="The Broad Institute Genome Sequencing Center for Infectious Disease"/>
            <person name="Wu L."/>
            <person name="Ma J."/>
        </authorList>
    </citation>
    <scope>NUCLEOTIDE SEQUENCE [LARGE SCALE GENOMIC DNA]</scope>
    <source>
        <strain evidence="2">DT43</strain>
    </source>
</reference>
<dbReference type="Proteomes" id="UP001596110">
    <property type="component" value="Unassembled WGS sequence"/>
</dbReference>
<accession>A0ABW0UG08</accession>
<keyword evidence="2" id="KW-1185">Reference proteome</keyword>
<dbReference type="EMBL" id="JBHSOJ010000022">
    <property type="protein sequence ID" value="MFC5631571.1"/>
    <property type="molecule type" value="Genomic_DNA"/>
</dbReference>
<comment type="caution">
    <text evidence="1">The sequence shown here is derived from an EMBL/GenBank/DDBJ whole genome shotgun (WGS) entry which is preliminary data.</text>
</comment>
<organism evidence="1 2">
    <name type="scientific">Streptococcus caledonicus</name>
    <dbReference type="NCBI Taxonomy" id="2614158"/>
    <lineage>
        <taxon>Bacteria</taxon>
        <taxon>Bacillati</taxon>
        <taxon>Bacillota</taxon>
        <taxon>Bacilli</taxon>
        <taxon>Lactobacillales</taxon>
        <taxon>Streptococcaceae</taxon>
        <taxon>Streptococcus</taxon>
    </lineage>
</organism>
<evidence type="ECO:0000313" key="2">
    <source>
        <dbReference type="Proteomes" id="UP001596110"/>
    </source>
</evidence>